<sequence>MDYKKFADTVSAMTCIISIEKKPNGKYGEIRIVDGNKAYIDSIENKSDDTPDMLTDKFIPNSLYERYLPKDLNFEFAVYKAAVLKEPVHTYIHPERYEFWLNIFFMPLESEDENIGYCSYTMTLSKEADSMNMTDLSQDTLATVLNTCIKLRNNDEFKPSMDEVIKDIRKVCEANHCIILLLDHTERKCSVLCEDMVEDVGLKLMTHWLENSDFYDIASTWENVINGSTGLIIQSEADMDLVREKSPVWYDSLKEAGVESLVIFPLRYNDELMGYIWATNFNTVNTSKIKDVLELTTFFIASEIANFKLLKKLKVLSSKDMLTGVYNRNEMNNRVMALYSEETDNPKPIGVVFADLNGLKRVNDQAGHRAGDLMLKNAAMVLQNAFVDNEVYRAGGDEFLILIPDGNIEEIKSRVSLMKKLANNYDNVSFAVGYCVDEDSRNVRQAMKLADELMYKDKEEFYKLHPEKRRV</sequence>
<gene>
    <name evidence="2" type="ORF">SAMN02745110_02177</name>
</gene>
<dbReference type="PROSITE" id="PS50887">
    <property type="entry name" value="GGDEF"/>
    <property type="match status" value="1"/>
</dbReference>
<dbReference type="Proteomes" id="UP000189857">
    <property type="component" value="Unassembled WGS sequence"/>
</dbReference>
<dbReference type="InterPro" id="IPR029016">
    <property type="entry name" value="GAF-like_dom_sf"/>
</dbReference>
<evidence type="ECO:0000313" key="2">
    <source>
        <dbReference type="EMBL" id="SJZ96420.1"/>
    </source>
</evidence>
<dbReference type="AlphaFoldDB" id="A0A1T4PXZ1"/>
<dbReference type="RefSeq" id="WP_078787973.1">
    <property type="nucleotide sequence ID" value="NZ_FMTO01000015.1"/>
</dbReference>
<organism evidence="2 3">
    <name type="scientific">Eubacterium ruminantium</name>
    <dbReference type="NCBI Taxonomy" id="42322"/>
    <lineage>
        <taxon>Bacteria</taxon>
        <taxon>Bacillati</taxon>
        <taxon>Bacillota</taxon>
        <taxon>Clostridia</taxon>
        <taxon>Eubacteriales</taxon>
        <taxon>Eubacteriaceae</taxon>
        <taxon>Eubacterium</taxon>
    </lineage>
</organism>
<dbReference type="InterPro" id="IPR050469">
    <property type="entry name" value="Diguanylate_Cyclase"/>
</dbReference>
<proteinExistence type="predicted"/>
<evidence type="ECO:0000313" key="3">
    <source>
        <dbReference type="Proteomes" id="UP000189857"/>
    </source>
</evidence>
<dbReference type="GO" id="GO:0043709">
    <property type="term" value="P:cell adhesion involved in single-species biofilm formation"/>
    <property type="evidence" value="ECO:0007669"/>
    <property type="project" value="TreeGrafter"/>
</dbReference>
<dbReference type="InterPro" id="IPR000160">
    <property type="entry name" value="GGDEF_dom"/>
</dbReference>
<dbReference type="InterPro" id="IPR029787">
    <property type="entry name" value="Nucleotide_cyclase"/>
</dbReference>
<dbReference type="Gene3D" id="3.30.450.40">
    <property type="match status" value="1"/>
</dbReference>
<dbReference type="CDD" id="cd01949">
    <property type="entry name" value="GGDEF"/>
    <property type="match status" value="1"/>
</dbReference>
<dbReference type="GO" id="GO:0052621">
    <property type="term" value="F:diguanylate cyclase activity"/>
    <property type="evidence" value="ECO:0007669"/>
    <property type="project" value="TreeGrafter"/>
</dbReference>
<keyword evidence="3" id="KW-1185">Reference proteome</keyword>
<dbReference type="PANTHER" id="PTHR45138:SF9">
    <property type="entry name" value="DIGUANYLATE CYCLASE DGCM-RELATED"/>
    <property type="match status" value="1"/>
</dbReference>
<dbReference type="OrthoDB" id="9759607at2"/>
<name>A0A1T4PXZ1_9FIRM</name>
<dbReference type="SUPFAM" id="SSF55781">
    <property type="entry name" value="GAF domain-like"/>
    <property type="match status" value="1"/>
</dbReference>
<dbReference type="PANTHER" id="PTHR45138">
    <property type="entry name" value="REGULATORY COMPONENTS OF SENSORY TRANSDUCTION SYSTEM"/>
    <property type="match status" value="1"/>
</dbReference>
<dbReference type="SMART" id="SM00267">
    <property type="entry name" value="GGDEF"/>
    <property type="match status" value="1"/>
</dbReference>
<dbReference type="Gene3D" id="3.30.70.270">
    <property type="match status" value="1"/>
</dbReference>
<accession>A0A1T4PXZ1</accession>
<dbReference type="GO" id="GO:0005886">
    <property type="term" value="C:plasma membrane"/>
    <property type="evidence" value="ECO:0007669"/>
    <property type="project" value="TreeGrafter"/>
</dbReference>
<reference evidence="2 3" key="1">
    <citation type="submission" date="2017-02" db="EMBL/GenBank/DDBJ databases">
        <authorList>
            <person name="Peterson S.W."/>
        </authorList>
    </citation>
    <scope>NUCLEOTIDE SEQUENCE [LARGE SCALE GENOMIC DNA]</scope>
    <source>
        <strain evidence="2 3">ATCC 17233</strain>
    </source>
</reference>
<evidence type="ECO:0000259" key="1">
    <source>
        <dbReference type="PROSITE" id="PS50887"/>
    </source>
</evidence>
<dbReference type="Pfam" id="PF00990">
    <property type="entry name" value="GGDEF"/>
    <property type="match status" value="1"/>
</dbReference>
<protein>
    <submittedName>
        <fullName evidence="2">Diguanylate cyclase (GGDEF) domain-containing protein</fullName>
    </submittedName>
</protein>
<dbReference type="GO" id="GO:1902201">
    <property type="term" value="P:negative regulation of bacterial-type flagellum-dependent cell motility"/>
    <property type="evidence" value="ECO:0007669"/>
    <property type="project" value="TreeGrafter"/>
</dbReference>
<dbReference type="SUPFAM" id="SSF55073">
    <property type="entry name" value="Nucleotide cyclase"/>
    <property type="match status" value="1"/>
</dbReference>
<dbReference type="InterPro" id="IPR043128">
    <property type="entry name" value="Rev_trsase/Diguanyl_cyclase"/>
</dbReference>
<feature type="domain" description="GGDEF" evidence="1">
    <location>
        <begin position="347"/>
        <end position="471"/>
    </location>
</feature>
<dbReference type="NCBIfam" id="TIGR00254">
    <property type="entry name" value="GGDEF"/>
    <property type="match status" value="1"/>
</dbReference>
<dbReference type="EMBL" id="FUXA01000015">
    <property type="protein sequence ID" value="SJZ96420.1"/>
    <property type="molecule type" value="Genomic_DNA"/>
</dbReference>